<dbReference type="RefSeq" id="YP_007007039.1">
    <property type="nucleotide sequence ID" value="NC_019524.2"/>
</dbReference>
<protein>
    <submittedName>
        <fullName evidence="3">Rz protein</fullName>
    </submittedName>
</protein>
<name>H6WYJ6_9CAUD</name>
<evidence type="ECO:0000256" key="1">
    <source>
        <dbReference type="SAM" id="MobiDB-lite"/>
    </source>
</evidence>
<dbReference type="EMBL" id="JQ340774">
    <property type="protein sequence ID" value="AFB84051.1"/>
    <property type="molecule type" value="Genomic_DNA"/>
</dbReference>
<organism evidence="3 4">
    <name type="scientific">Hafnia phage Enc34</name>
    <dbReference type="NCBI Taxonomy" id="1150990"/>
    <lineage>
        <taxon>Viruses</taxon>
        <taxon>Duplodnaviria</taxon>
        <taxon>Heunggongvirae</taxon>
        <taxon>Uroviricota</taxon>
        <taxon>Caudoviricetes</taxon>
        <taxon>Casjensviridae</taxon>
        <taxon>Enchivirus</taxon>
        <taxon>Enchivirus Enc34</taxon>
    </lineage>
</organism>
<dbReference type="OrthoDB" id="23862at10239"/>
<keyword evidence="2" id="KW-0472">Membrane</keyword>
<dbReference type="GeneID" id="14014032"/>
<keyword evidence="4" id="KW-1185">Reference proteome</keyword>
<sequence length="84" mass="9370">MMGILARIKAGVLAALVFVGVVVSVWWAGRSKGKSEQRSEQDHETVRNQAQADKVVNEVHNETNKLPAGGASDQLRRKWMRKKD</sequence>
<dbReference type="Proteomes" id="UP000008024">
    <property type="component" value="Segment"/>
</dbReference>
<accession>H6WYJ6</accession>
<feature type="compositionally biased region" description="Basic and acidic residues" evidence="1">
    <location>
        <begin position="33"/>
        <end position="46"/>
    </location>
</feature>
<keyword evidence="2" id="KW-0812">Transmembrane</keyword>
<evidence type="ECO:0000313" key="3">
    <source>
        <dbReference type="EMBL" id="AFB84051.1"/>
    </source>
</evidence>
<evidence type="ECO:0000313" key="4">
    <source>
        <dbReference type="Proteomes" id="UP000008024"/>
    </source>
</evidence>
<dbReference type="KEGG" id="vg:14014032"/>
<feature type="transmembrane region" description="Helical" evidence="2">
    <location>
        <begin position="6"/>
        <end position="28"/>
    </location>
</feature>
<evidence type="ECO:0000256" key="2">
    <source>
        <dbReference type="SAM" id="Phobius"/>
    </source>
</evidence>
<proteinExistence type="predicted"/>
<reference evidence="3 4" key="1">
    <citation type="journal article" date="2012" name="J. Virol.">
        <title>Complete Genome Sequence of the Enterobacter cancerogenus Bacteriophage Enc34.</title>
        <authorList>
            <person name="Kazaks A."/>
            <person name="Dislers A."/>
            <person name="Lipowsky G."/>
            <person name="Nikolajeva V."/>
            <person name="Tars K."/>
        </authorList>
    </citation>
    <scope>NUCLEOTIDE SEQUENCE [LARGE SCALE GENOMIC DNA]</scope>
</reference>
<keyword evidence="2" id="KW-1133">Transmembrane helix</keyword>
<feature type="region of interest" description="Disordered" evidence="1">
    <location>
        <begin position="31"/>
        <end position="84"/>
    </location>
</feature>